<sequence>MEPSCDHINVGGPNCGANARCAGEYAVAGSTRTLKATSAHCAYVTFKTGLSLGDVLQMDADVFITAGTCHKLDNLAFWFFQTSDRGDPLEEPATHWDALSEVDLMETYIGVGGVNSVNTNFAATGIHKQWKGFTIVGGVRQHVTMWQDVTGGSCPKTRTSGILNGVETVDYGKELPVVAIYVAHCDFGAPCCEGEGCKALQGEPTTAFGCITVKEAPILLSLSNWGAGHAITEGCEIGASDVTVRTRAK</sequence>
<name>A0A7S2P8Z2_9DINO</name>
<dbReference type="AlphaFoldDB" id="A0A7S2P8Z2"/>
<proteinExistence type="predicted"/>
<accession>A0A7S2P8Z2</accession>
<reference evidence="1" key="1">
    <citation type="submission" date="2021-01" db="EMBL/GenBank/DDBJ databases">
        <authorList>
            <person name="Corre E."/>
            <person name="Pelletier E."/>
            <person name="Niang G."/>
            <person name="Scheremetjew M."/>
            <person name="Finn R."/>
            <person name="Kale V."/>
            <person name="Holt S."/>
            <person name="Cochrane G."/>
            <person name="Meng A."/>
            <person name="Brown T."/>
            <person name="Cohen L."/>
        </authorList>
    </citation>
    <scope>NUCLEOTIDE SEQUENCE</scope>
    <source>
        <strain evidence="1">RCC3387</strain>
    </source>
</reference>
<organism evidence="1">
    <name type="scientific">Zooxanthella nutricula</name>
    <dbReference type="NCBI Taxonomy" id="1333877"/>
    <lineage>
        <taxon>Eukaryota</taxon>
        <taxon>Sar</taxon>
        <taxon>Alveolata</taxon>
        <taxon>Dinophyceae</taxon>
        <taxon>Peridiniales</taxon>
        <taxon>Peridiniales incertae sedis</taxon>
        <taxon>Zooxanthella</taxon>
    </lineage>
</organism>
<evidence type="ECO:0000313" key="1">
    <source>
        <dbReference type="EMBL" id="CAD9585496.1"/>
    </source>
</evidence>
<gene>
    <name evidence="1" type="ORF">BRAN1462_LOCUS32743</name>
</gene>
<protein>
    <submittedName>
        <fullName evidence="1">Uncharacterized protein</fullName>
    </submittedName>
</protein>
<dbReference type="EMBL" id="HBGW01051542">
    <property type="protein sequence ID" value="CAD9585496.1"/>
    <property type="molecule type" value="Transcribed_RNA"/>
</dbReference>